<evidence type="ECO:0000313" key="3">
    <source>
        <dbReference type="Proteomes" id="UP001195769"/>
    </source>
</evidence>
<dbReference type="EMBL" id="JABBWK010000126">
    <property type="protein sequence ID" value="KAG1891668.1"/>
    <property type="molecule type" value="Genomic_DNA"/>
</dbReference>
<evidence type="ECO:0000256" key="1">
    <source>
        <dbReference type="SAM" id="MobiDB-lite"/>
    </source>
</evidence>
<evidence type="ECO:0000313" key="2">
    <source>
        <dbReference type="EMBL" id="KAG1891668.1"/>
    </source>
</evidence>
<sequence length="450" mass="49342">KPPEDAALPPDAVDPPDMRCYPQAPPYTLNPLPDNRFRRRYRYATAYYPRDAPHLRDRYCKITIPPNISQPQFVNGKAALEPVPGMVKMVPGIPYVYEVCGDPAKIVTVGCAHTLESLQAYPEHASIHQLVDKLQLLTWGDKGSAPSIRAVYQLPEFKRNDRSSKPQEGSHEGSYNLASTVIKGQGQGTLAPAVQTDTQEARHQIGSILKILHDLYALILPLSISADEWDVLEYVMAEHNVFTFGEGGVGPVGCQLNISSMDSGGALIKAIGGAQGSWHVDAGDDPMTHTLVTMLLRIPPGSDPGAFCLGRPGLYVREIDTLVIFLVFKGNDIHSGCAPCLDPSGPGNQLYSGFEVWENAFGPQLQKPWNLAGAENRAVYVSYIPRAAFRRTSRCSMYSGRDIVFGNACDPVAGASERTEPQNYVDHGRTILGSSYDERITRESMMQAWN</sequence>
<feature type="compositionally biased region" description="Low complexity" evidence="1">
    <location>
        <begin position="1"/>
        <end position="11"/>
    </location>
</feature>
<feature type="region of interest" description="Disordered" evidence="1">
    <location>
        <begin position="1"/>
        <end position="27"/>
    </location>
</feature>
<proteinExistence type="predicted"/>
<keyword evidence="3" id="KW-1185">Reference proteome</keyword>
<comment type="caution">
    <text evidence="2">The sequence shown here is derived from an EMBL/GenBank/DDBJ whole genome shotgun (WGS) entry which is preliminary data.</text>
</comment>
<feature type="non-terminal residue" evidence="2">
    <location>
        <position position="1"/>
    </location>
</feature>
<accession>A0AAD4DRG6</accession>
<dbReference type="GeneID" id="64667840"/>
<name>A0AAD4DRG6_9AGAM</name>
<feature type="non-terminal residue" evidence="2">
    <location>
        <position position="450"/>
    </location>
</feature>
<organism evidence="2 3">
    <name type="scientific">Suillus fuscotomentosus</name>
    <dbReference type="NCBI Taxonomy" id="1912939"/>
    <lineage>
        <taxon>Eukaryota</taxon>
        <taxon>Fungi</taxon>
        <taxon>Dikarya</taxon>
        <taxon>Basidiomycota</taxon>
        <taxon>Agaricomycotina</taxon>
        <taxon>Agaricomycetes</taxon>
        <taxon>Agaricomycetidae</taxon>
        <taxon>Boletales</taxon>
        <taxon>Suillineae</taxon>
        <taxon>Suillaceae</taxon>
        <taxon>Suillus</taxon>
    </lineage>
</organism>
<dbReference type="Proteomes" id="UP001195769">
    <property type="component" value="Unassembled WGS sequence"/>
</dbReference>
<dbReference type="RefSeq" id="XP_041218144.1">
    <property type="nucleotide sequence ID" value="XM_041373542.1"/>
</dbReference>
<reference evidence="2" key="1">
    <citation type="journal article" date="2020" name="New Phytol.">
        <title>Comparative genomics reveals dynamic genome evolution in host specialist ectomycorrhizal fungi.</title>
        <authorList>
            <person name="Lofgren L.A."/>
            <person name="Nguyen N.H."/>
            <person name="Vilgalys R."/>
            <person name="Ruytinx J."/>
            <person name="Liao H.L."/>
            <person name="Branco S."/>
            <person name="Kuo A."/>
            <person name="LaButti K."/>
            <person name="Lipzen A."/>
            <person name="Andreopoulos W."/>
            <person name="Pangilinan J."/>
            <person name="Riley R."/>
            <person name="Hundley H."/>
            <person name="Na H."/>
            <person name="Barry K."/>
            <person name="Grigoriev I.V."/>
            <person name="Stajich J.E."/>
            <person name="Kennedy P.G."/>
        </authorList>
    </citation>
    <scope>NUCLEOTIDE SEQUENCE</scope>
    <source>
        <strain evidence="2">FC203</strain>
    </source>
</reference>
<dbReference type="AlphaFoldDB" id="A0AAD4DRG6"/>
<protein>
    <submittedName>
        <fullName evidence="2">Uncharacterized protein</fullName>
    </submittedName>
</protein>
<gene>
    <name evidence="2" type="ORF">F5891DRAFT_905875</name>
</gene>